<sequence>MLLPPIMNSPPAELAEVFSSIQGEGELIGLRQVFIRFRGCNLQCDYCDTPTARTGEPCLMEQTPGRRDFVPVTNPVALERILALVDGWHRGWTGVHHSVSITGGEPLMNYEILHSWLPELRAFLPIYLETNGVMHTALERLIGHIDMIGMDIKIPSTSGCTDLWDDHRRFLEIAATKKTVVKVVVDEQTEDWEIERCAEIVRAVAGSIPLILQPVTNPDNRIGISPVKLLEFQEIACRNLHDVRVIPQTHKFMGQL</sequence>
<dbReference type="EC" id="4.3.99.3" evidence="8"/>
<evidence type="ECO:0000313" key="11">
    <source>
        <dbReference type="Proteomes" id="UP001317705"/>
    </source>
</evidence>
<comment type="cofactor">
    <cofactor evidence="8">
        <name>Mg(2+)</name>
        <dbReference type="ChEBI" id="CHEBI:18420"/>
    </cofactor>
</comment>
<feature type="binding site" evidence="8">
    <location>
        <begin position="46"/>
        <end position="48"/>
    </location>
    <ligand>
        <name>S-adenosyl-L-methionine</name>
        <dbReference type="ChEBI" id="CHEBI:59789"/>
    </ligand>
</feature>
<comment type="cofactor">
    <cofactor evidence="8">
        <name>S-adenosyl-L-methionine</name>
        <dbReference type="ChEBI" id="CHEBI:59789"/>
    </cofactor>
    <text evidence="8">Binds 1 S-adenosyl-L-methionine per subunit.</text>
</comment>
<feature type="binding site" evidence="8">
    <location>
        <position position="104"/>
    </location>
    <ligand>
        <name>S-adenosyl-L-methionine</name>
        <dbReference type="ChEBI" id="CHEBI:59789"/>
    </ligand>
</feature>
<dbReference type="EMBL" id="AP027151">
    <property type="protein sequence ID" value="BDV43272.1"/>
    <property type="molecule type" value="Genomic_DNA"/>
</dbReference>
<keyword evidence="8" id="KW-0671">Queuosine biosynthesis</keyword>
<feature type="binding site" evidence="8">
    <location>
        <position position="102"/>
    </location>
    <ligand>
        <name>substrate</name>
    </ligand>
</feature>
<reference evidence="10 11" key="1">
    <citation type="submission" date="2022-12" db="EMBL/GenBank/DDBJ databases">
        <title>Polyphasic characterization of Geotalea uranireducens NIT-SL11 newly isolated from a complex of sewage sludge and microbially reduced graphene oxide.</title>
        <authorList>
            <person name="Xie L."/>
            <person name="Yoshida N."/>
            <person name="Meng L."/>
        </authorList>
    </citation>
    <scope>NUCLEOTIDE SEQUENCE [LARGE SCALE GENOMIC DNA]</scope>
    <source>
        <strain evidence="10 11">NIT-SL11</strain>
    </source>
</reference>
<feature type="binding site" evidence="8">
    <location>
        <position position="40"/>
    </location>
    <ligand>
        <name>[4Fe-4S] cluster</name>
        <dbReference type="ChEBI" id="CHEBI:49883"/>
        <note>4Fe-4S-S-AdoMet</note>
    </ligand>
</feature>
<protein>
    <recommendedName>
        <fullName evidence="8">7-carboxy-7-deazaguanine synthase</fullName>
        <shortName evidence="8">CDG synthase</shortName>
        <ecNumber evidence="8">4.3.99.3</ecNumber>
    </recommendedName>
    <alternativeName>
        <fullName evidence="8">Queuosine biosynthesis protein QueE</fullName>
    </alternativeName>
</protein>
<dbReference type="Proteomes" id="UP001317705">
    <property type="component" value="Chromosome"/>
</dbReference>
<feature type="binding site" evidence="8">
    <location>
        <position position="47"/>
    </location>
    <ligand>
        <name>[4Fe-4S] cluster</name>
        <dbReference type="ChEBI" id="CHEBI:49883"/>
        <note>4Fe-4S-S-AdoMet</note>
    </ligand>
</feature>
<keyword evidence="2 8" id="KW-0949">S-adenosyl-L-methionine</keyword>
<comment type="catalytic activity">
    <reaction evidence="8">
        <text>6-carboxy-5,6,7,8-tetrahydropterin + H(+) = 7-carboxy-7-carbaguanine + NH4(+)</text>
        <dbReference type="Rhea" id="RHEA:27974"/>
        <dbReference type="ChEBI" id="CHEBI:15378"/>
        <dbReference type="ChEBI" id="CHEBI:28938"/>
        <dbReference type="ChEBI" id="CHEBI:61032"/>
        <dbReference type="ChEBI" id="CHEBI:61036"/>
        <dbReference type="EC" id="4.3.99.3"/>
    </reaction>
</comment>
<dbReference type="Pfam" id="PF04055">
    <property type="entry name" value="Radical_SAM"/>
    <property type="match status" value="1"/>
</dbReference>
<evidence type="ECO:0000256" key="3">
    <source>
        <dbReference type="ARBA" id="ARBA00022723"/>
    </source>
</evidence>
<dbReference type="CDD" id="cd01335">
    <property type="entry name" value="Radical_SAM"/>
    <property type="match status" value="1"/>
</dbReference>
<keyword evidence="6 8" id="KW-0411">Iron-sulfur</keyword>
<proteinExistence type="inferred from homology"/>
<evidence type="ECO:0000256" key="1">
    <source>
        <dbReference type="ARBA" id="ARBA00022485"/>
    </source>
</evidence>
<gene>
    <name evidence="8 10" type="primary">queE</name>
    <name evidence="10" type="ORF">GURASL_21950</name>
</gene>
<keyword evidence="1 8" id="KW-0004">4Fe-4S</keyword>
<dbReference type="PANTHER" id="PTHR42836:SF1">
    <property type="entry name" value="7-CARBOXY-7-DEAZAGUANINE SYNTHASE"/>
    <property type="match status" value="1"/>
</dbReference>
<feature type="domain" description="Radical SAM core" evidence="9">
    <location>
        <begin position="27"/>
        <end position="256"/>
    </location>
</feature>
<evidence type="ECO:0000256" key="8">
    <source>
        <dbReference type="HAMAP-Rule" id="MF_00917"/>
    </source>
</evidence>
<feature type="binding site" evidence="8">
    <location>
        <position position="44"/>
    </location>
    <ligand>
        <name>[4Fe-4S] cluster</name>
        <dbReference type="ChEBI" id="CHEBI:49883"/>
        <note>4Fe-4S-S-AdoMet</note>
    </ligand>
</feature>
<feature type="binding site" evidence="8">
    <location>
        <position position="49"/>
    </location>
    <ligand>
        <name>Mg(2+)</name>
        <dbReference type="ChEBI" id="CHEBI:18420"/>
    </ligand>
</feature>
<organism evidence="10 11">
    <name type="scientific">Geotalea uraniireducens</name>
    <dbReference type="NCBI Taxonomy" id="351604"/>
    <lineage>
        <taxon>Bacteria</taxon>
        <taxon>Pseudomonadati</taxon>
        <taxon>Thermodesulfobacteriota</taxon>
        <taxon>Desulfuromonadia</taxon>
        <taxon>Geobacterales</taxon>
        <taxon>Geobacteraceae</taxon>
        <taxon>Geotalea</taxon>
    </lineage>
</organism>
<dbReference type="InterPro" id="IPR013785">
    <property type="entry name" value="Aldolase_TIM"/>
</dbReference>
<dbReference type="HAMAP" id="MF_00917">
    <property type="entry name" value="QueE"/>
    <property type="match status" value="1"/>
</dbReference>
<comment type="subunit">
    <text evidence="8">Homodimer.</text>
</comment>
<dbReference type="PANTHER" id="PTHR42836">
    <property type="entry name" value="7-CARBOXY-7-DEAZAGUANINE SYNTHASE"/>
    <property type="match status" value="1"/>
</dbReference>
<keyword evidence="3 8" id="KW-0479">Metal-binding</keyword>
<feature type="binding site" evidence="8">
    <location>
        <begin position="21"/>
        <end position="23"/>
    </location>
    <ligand>
        <name>substrate</name>
    </ligand>
</feature>
<keyword evidence="7 8" id="KW-0456">Lyase</keyword>
<dbReference type="InterPro" id="IPR058240">
    <property type="entry name" value="rSAM_sf"/>
</dbReference>
<evidence type="ECO:0000256" key="2">
    <source>
        <dbReference type="ARBA" id="ARBA00022691"/>
    </source>
</evidence>
<dbReference type="SFLD" id="SFLDS00029">
    <property type="entry name" value="Radical_SAM"/>
    <property type="match status" value="1"/>
</dbReference>
<keyword evidence="4 8" id="KW-0460">Magnesium</keyword>
<dbReference type="PIRSF" id="PIRSF000370">
    <property type="entry name" value="QueE"/>
    <property type="match status" value="1"/>
</dbReference>
<comment type="caution">
    <text evidence="8">Lacks conserved residue(s) required for the propagation of feature annotation.</text>
</comment>
<dbReference type="InterPro" id="IPR007197">
    <property type="entry name" value="rSAM"/>
</dbReference>
<keyword evidence="5 8" id="KW-0408">Iron</keyword>
<comment type="cofactor">
    <cofactor evidence="8">
        <name>[4Fe-4S] cluster</name>
        <dbReference type="ChEBI" id="CHEBI:49883"/>
    </cofactor>
    <text evidence="8">Binds 1 [4Fe-4S] cluster. The cluster is coordinated with 3 cysteines and an exchangeable S-adenosyl-L-methionine.</text>
</comment>
<evidence type="ECO:0000256" key="6">
    <source>
        <dbReference type="ARBA" id="ARBA00023014"/>
    </source>
</evidence>
<feature type="binding site" evidence="8">
    <location>
        <position position="36"/>
    </location>
    <ligand>
        <name>substrate</name>
    </ligand>
</feature>
<dbReference type="InterPro" id="IPR024924">
    <property type="entry name" value="7-CO-7-deazaguanine_synth-like"/>
</dbReference>
<evidence type="ECO:0000256" key="4">
    <source>
        <dbReference type="ARBA" id="ARBA00022842"/>
    </source>
</evidence>
<name>A0ABM8EM12_9BACT</name>
<comment type="function">
    <text evidence="8">Catalyzes the complex heterocyclic radical-mediated conversion of 6-carboxy-5,6,7,8-tetrahydropterin (CPH4) to 7-carboxy-7-deazaguanine (CDG), a step common to the biosynthetic pathways of all 7-deazapurine-containing compounds.</text>
</comment>
<comment type="pathway">
    <text evidence="8">Purine metabolism; 7-cyano-7-deazaguanine biosynthesis.</text>
</comment>
<dbReference type="PROSITE" id="PS51918">
    <property type="entry name" value="RADICAL_SAM"/>
    <property type="match status" value="1"/>
</dbReference>
<keyword evidence="11" id="KW-1185">Reference proteome</keyword>
<evidence type="ECO:0000313" key="10">
    <source>
        <dbReference type="EMBL" id="BDV43272.1"/>
    </source>
</evidence>
<accession>A0ABM8EM12</accession>
<dbReference type="Gene3D" id="3.20.20.70">
    <property type="entry name" value="Aldolase class I"/>
    <property type="match status" value="1"/>
</dbReference>
<comment type="similarity">
    <text evidence="8">Belongs to the radical SAM superfamily. 7-carboxy-7-deazaguanine synthase family.</text>
</comment>
<evidence type="ECO:0000256" key="5">
    <source>
        <dbReference type="ARBA" id="ARBA00023004"/>
    </source>
</evidence>
<dbReference type="SUPFAM" id="SSF102114">
    <property type="entry name" value="Radical SAM enzymes"/>
    <property type="match status" value="1"/>
</dbReference>
<evidence type="ECO:0000256" key="7">
    <source>
        <dbReference type="ARBA" id="ARBA00023239"/>
    </source>
</evidence>
<evidence type="ECO:0000259" key="9">
    <source>
        <dbReference type="PROSITE" id="PS51918"/>
    </source>
</evidence>